<dbReference type="PANTHER" id="PTHR39161">
    <property type="entry name" value="ADAPTER PROTEIN MECA"/>
    <property type="match status" value="1"/>
</dbReference>
<accession>A0A845L3V6</accession>
<dbReference type="Gene3D" id="3.30.70.1950">
    <property type="match status" value="1"/>
</dbReference>
<name>A0A845L3V6_9FIRM</name>
<proteinExistence type="inferred from homology"/>
<organism evidence="2 3">
    <name type="scientific">Heliomicrobium undosum</name>
    <dbReference type="NCBI Taxonomy" id="121734"/>
    <lineage>
        <taxon>Bacteria</taxon>
        <taxon>Bacillati</taxon>
        <taxon>Bacillota</taxon>
        <taxon>Clostridia</taxon>
        <taxon>Eubacteriales</taxon>
        <taxon>Heliobacteriaceae</taxon>
        <taxon>Heliomicrobium</taxon>
    </lineage>
</organism>
<reference evidence="2 3" key="1">
    <citation type="submission" date="2020-01" db="EMBL/GenBank/DDBJ databases">
        <title>Whole-genome sequence of Heliobacterium undosum DSM 13378.</title>
        <authorList>
            <person name="Kyndt J.A."/>
            <person name="Meyer T.E."/>
        </authorList>
    </citation>
    <scope>NUCLEOTIDE SEQUENCE [LARGE SCALE GENOMIC DNA]</scope>
    <source>
        <strain evidence="2 3">DSM 13378</strain>
    </source>
</reference>
<comment type="similarity">
    <text evidence="1">Belongs to the MecA family.</text>
</comment>
<dbReference type="AlphaFoldDB" id="A0A845L3V6"/>
<dbReference type="PANTHER" id="PTHR39161:SF1">
    <property type="entry name" value="ADAPTER PROTEIN MECA 1"/>
    <property type="match status" value="1"/>
</dbReference>
<evidence type="ECO:0000313" key="2">
    <source>
        <dbReference type="EMBL" id="MZP31327.1"/>
    </source>
</evidence>
<dbReference type="OrthoDB" id="2085234at2"/>
<comment type="caution">
    <text evidence="2">The sequence shown here is derived from an EMBL/GenBank/DDBJ whole genome shotgun (WGS) entry which is preliminary data.</text>
</comment>
<evidence type="ECO:0000256" key="1">
    <source>
        <dbReference type="ARBA" id="ARBA00005397"/>
    </source>
</evidence>
<gene>
    <name evidence="2" type="ORF">GTO91_16595</name>
</gene>
<protein>
    <recommendedName>
        <fullName evidence="4">Adaptor protein MecA</fullName>
    </recommendedName>
</protein>
<evidence type="ECO:0008006" key="4">
    <source>
        <dbReference type="Google" id="ProtNLM"/>
    </source>
</evidence>
<dbReference type="Pfam" id="PF05389">
    <property type="entry name" value="MecA"/>
    <property type="match status" value="1"/>
</dbReference>
<evidence type="ECO:0000313" key="3">
    <source>
        <dbReference type="Proteomes" id="UP000463470"/>
    </source>
</evidence>
<keyword evidence="3" id="KW-1185">Reference proteome</keyword>
<dbReference type="RefSeq" id="WP_161259844.1">
    <property type="nucleotide sequence ID" value="NZ_WXEY01000033.1"/>
</dbReference>
<dbReference type="InterPro" id="IPR038471">
    <property type="entry name" value="MecA_C_sf"/>
</dbReference>
<dbReference type="InterPro" id="IPR008681">
    <property type="entry name" value="Neg-reg_MecA"/>
</dbReference>
<dbReference type="Proteomes" id="UP000463470">
    <property type="component" value="Unassembled WGS sequence"/>
</dbReference>
<sequence length="206" mass="22676">MRIETLGEGRIQVLVSTEDLSQRGINIRDLWQYNPNAQKFLSGALREAVDNGVLQMPAGSVSVEAIGLVTEGVAVILTLHKPAIATCPTIEPAPIQREENEGASVKATEVAYVFRSFEDLLSACRRLADNELGQGNLIHFQGSLYLTLPVEGLQERSAPMLLSEYGEKSPYSPLFFTEHGNIIRKGDAPRFIVEKFGQKEGYRKTG</sequence>
<dbReference type="EMBL" id="WXEY01000033">
    <property type="protein sequence ID" value="MZP31327.1"/>
    <property type="molecule type" value="Genomic_DNA"/>
</dbReference>